<feature type="domain" description="Reverse transcriptase" evidence="1">
    <location>
        <begin position="97"/>
        <end position="351"/>
    </location>
</feature>
<dbReference type="InterPro" id="IPR000477">
    <property type="entry name" value="RT_dom"/>
</dbReference>
<name>A0A176WTT6_MARPO</name>
<dbReference type="InterPro" id="IPR043128">
    <property type="entry name" value="Rev_trsase/Diguanyl_cyclase"/>
</dbReference>
<evidence type="ECO:0000259" key="1">
    <source>
        <dbReference type="PROSITE" id="PS50878"/>
    </source>
</evidence>
<organism evidence="2 3">
    <name type="scientific">Marchantia polymorpha subsp. ruderalis</name>
    <dbReference type="NCBI Taxonomy" id="1480154"/>
    <lineage>
        <taxon>Eukaryota</taxon>
        <taxon>Viridiplantae</taxon>
        <taxon>Streptophyta</taxon>
        <taxon>Embryophyta</taxon>
        <taxon>Marchantiophyta</taxon>
        <taxon>Marchantiopsida</taxon>
        <taxon>Marchantiidae</taxon>
        <taxon>Marchantiales</taxon>
        <taxon>Marchantiaceae</taxon>
        <taxon>Marchantia</taxon>
    </lineage>
</organism>
<dbReference type="AlphaFoldDB" id="A0A176WTT6"/>
<evidence type="ECO:0000313" key="2">
    <source>
        <dbReference type="EMBL" id="OAE36001.1"/>
    </source>
</evidence>
<dbReference type="SUPFAM" id="SSF56672">
    <property type="entry name" value="DNA/RNA polymerases"/>
    <property type="match status" value="1"/>
</dbReference>
<sequence>MTMASQKEILKLVQTILNDLCQEFKSDSHTKEKRVVYIATQGVEDVGVEYPKIVTFKVKTVLRSVANGKCEDLDGLSVELLKWGGDNILPFLTKALEDASVYGFPQSWSLRKIIPIHKSGRKDVATNYRTIMVGIVFAKVFGKLLESKLNTWTESFQKRSRLQAGFRPTYSAVDHVLVLRVLWEKSKGNAKALFCAFIDFKKAFDTVFMMLLWERLHNIGVPCDILGVVTTLYNSVQAKINTSQPREILSTIGVIQGCTLSPTLFGIFIDGIERWLDENDSEAVKIGNSTIKALLYADDIVLLARDATTLQKHLNTLANFCTENEMEINLEKSKIIIVGTRSDFSFCYKELELEQVKV</sequence>
<dbReference type="CDD" id="cd01650">
    <property type="entry name" value="RT_nLTR_like"/>
    <property type="match status" value="1"/>
</dbReference>
<dbReference type="InterPro" id="IPR043502">
    <property type="entry name" value="DNA/RNA_pol_sf"/>
</dbReference>
<keyword evidence="3" id="KW-1185">Reference proteome</keyword>
<dbReference type="PANTHER" id="PTHR47027">
    <property type="entry name" value="REVERSE TRANSCRIPTASE DOMAIN-CONTAINING PROTEIN"/>
    <property type="match status" value="1"/>
</dbReference>
<comment type="caution">
    <text evidence="2">The sequence shown here is derived from an EMBL/GenBank/DDBJ whole genome shotgun (WGS) entry which is preliminary data.</text>
</comment>
<proteinExistence type="predicted"/>
<protein>
    <recommendedName>
        <fullName evidence="1">Reverse transcriptase domain-containing protein</fullName>
    </recommendedName>
</protein>
<dbReference type="PROSITE" id="PS50878">
    <property type="entry name" value="RT_POL"/>
    <property type="match status" value="1"/>
</dbReference>
<dbReference type="PANTHER" id="PTHR47027:SF30">
    <property type="entry name" value="THAP-TYPE DOMAIN-CONTAINING PROTEIN"/>
    <property type="match status" value="1"/>
</dbReference>
<accession>A0A176WTT6</accession>
<dbReference type="Proteomes" id="UP000077202">
    <property type="component" value="Unassembled WGS sequence"/>
</dbReference>
<dbReference type="EMBL" id="LVLJ01000012">
    <property type="protein sequence ID" value="OAE36001.1"/>
    <property type="molecule type" value="Genomic_DNA"/>
</dbReference>
<gene>
    <name evidence="2" type="ORF">AXG93_93s1400</name>
</gene>
<dbReference type="Gene3D" id="3.30.70.270">
    <property type="match status" value="1"/>
</dbReference>
<dbReference type="Pfam" id="PF00078">
    <property type="entry name" value="RVT_1"/>
    <property type="match status" value="1"/>
</dbReference>
<evidence type="ECO:0000313" key="3">
    <source>
        <dbReference type="Proteomes" id="UP000077202"/>
    </source>
</evidence>
<reference evidence="2" key="1">
    <citation type="submission" date="2016-03" db="EMBL/GenBank/DDBJ databases">
        <title>Mechanisms controlling the formation of the plant cell surface in tip-growing cells are functionally conserved among land plants.</title>
        <authorList>
            <person name="Honkanen S."/>
            <person name="Jones V.A."/>
            <person name="Morieri G."/>
            <person name="Champion C."/>
            <person name="Hetherington A.J."/>
            <person name="Kelly S."/>
            <person name="Saint-Marcoux D."/>
            <person name="Proust H."/>
            <person name="Prescott H."/>
            <person name="Dolan L."/>
        </authorList>
    </citation>
    <scope>NUCLEOTIDE SEQUENCE [LARGE SCALE GENOMIC DNA]</scope>
    <source>
        <tissue evidence="2">Whole gametophyte</tissue>
    </source>
</reference>